<feature type="region of interest" description="Disordered" evidence="1">
    <location>
        <begin position="1"/>
        <end position="72"/>
    </location>
</feature>
<dbReference type="RefSeq" id="WP_377293183.1">
    <property type="nucleotide sequence ID" value="NZ_JBHSBM010000040.1"/>
</dbReference>
<feature type="compositionally biased region" description="Polar residues" evidence="1">
    <location>
        <begin position="35"/>
        <end position="44"/>
    </location>
</feature>
<name>A0ABV8IG75_9ACTN</name>
<organism evidence="2 3">
    <name type="scientific">Planomonospora corallina</name>
    <dbReference type="NCBI Taxonomy" id="1806052"/>
    <lineage>
        <taxon>Bacteria</taxon>
        <taxon>Bacillati</taxon>
        <taxon>Actinomycetota</taxon>
        <taxon>Actinomycetes</taxon>
        <taxon>Streptosporangiales</taxon>
        <taxon>Streptosporangiaceae</taxon>
        <taxon>Planomonospora</taxon>
    </lineage>
</organism>
<evidence type="ECO:0000256" key="1">
    <source>
        <dbReference type="SAM" id="MobiDB-lite"/>
    </source>
</evidence>
<accession>A0ABV8IG75</accession>
<proteinExistence type="predicted"/>
<dbReference type="EMBL" id="JBHSBM010000040">
    <property type="protein sequence ID" value="MFC4061992.1"/>
    <property type="molecule type" value="Genomic_DNA"/>
</dbReference>
<comment type="caution">
    <text evidence="2">The sequence shown here is derived from an EMBL/GenBank/DDBJ whole genome shotgun (WGS) entry which is preliminary data.</text>
</comment>
<gene>
    <name evidence="2" type="ORF">ACFOWE_27135</name>
</gene>
<feature type="compositionally biased region" description="Low complexity" evidence="1">
    <location>
        <begin position="50"/>
        <end position="72"/>
    </location>
</feature>
<sequence>MRVSPVMGHGLTGSRVATVGQGGPSGFPSRVATAVSRSAVQRSTAGCPKSRASSSTASSSASANATACSAQP</sequence>
<evidence type="ECO:0000313" key="3">
    <source>
        <dbReference type="Proteomes" id="UP001595850"/>
    </source>
</evidence>
<protein>
    <submittedName>
        <fullName evidence="2">Uncharacterized protein</fullName>
    </submittedName>
</protein>
<keyword evidence="3" id="KW-1185">Reference proteome</keyword>
<evidence type="ECO:0000313" key="2">
    <source>
        <dbReference type="EMBL" id="MFC4061992.1"/>
    </source>
</evidence>
<dbReference type="Proteomes" id="UP001595850">
    <property type="component" value="Unassembled WGS sequence"/>
</dbReference>
<reference evidence="3" key="1">
    <citation type="journal article" date="2019" name="Int. J. Syst. Evol. Microbiol.">
        <title>The Global Catalogue of Microorganisms (GCM) 10K type strain sequencing project: providing services to taxonomists for standard genome sequencing and annotation.</title>
        <authorList>
            <consortium name="The Broad Institute Genomics Platform"/>
            <consortium name="The Broad Institute Genome Sequencing Center for Infectious Disease"/>
            <person name="Wu L."/>
            <person name="Ma J."/>
        </authorList>
    </citation>
    <scope>NUCLEOTIDE SEQUENCE [LARGE SCALE GENOMIC DNA]</scope>
    <source>
        <strain evidence="3">TBRC 4489</strain>
    </source>
</reference>